<evidence type="ECO:0000256" key="16">
    <source>
        <dbReference type="ARBA" id="ARBA00032853"/>
    </source>
</evidence>
<dbReference type="NCBIfam" id="TIGR00317">
    <property type="entry name" value="cobS"/>
    <property type="match status" value="1"/>
</dbReference>
<comment type="pathway">
    <text evidence="3 19">Cofactor biosynthesis; adenosylcobalamin biosynthesis; adenosylcobalamin from cob(II)yrinate a,c-diamide: step 7/7.</text>
</comment>
<keyword evidence="10 19" id="KW-0812">Transmembrane</keyword>
<comment type="similarity">
    <text evidence="4 19">Belongs to the CobS family.</text>
</comment>
<evidence type="ECO:0000256" key="7">
    <source>
        <dbReference type="ARBA" id="ARBA00022475"/>
    </source>
</evidence>
<dbReference type="NCBIfam" id="NF001277">
    <property type="entry name" value="PRK00235.1-3"/>
    <property type="match status" value="1"/>
</dbReference>
<dbReference type="RefSeq" id="WP_205958113.1">
    <property type="nucleotide sequence ID" value="NZ_CP076133.1"/>
</dbReference>
<evidence type="ECO:0000256" key="17">
    <source>
        <dbReference type="ARBA" id="ARBA00048623"/>
    </source>
</evidence>
<evidence type="ECO:0000256" key="18">
    <source>
        <dbReference type="ARBA" id="ARBA00049504"/>
    </source>
</evidence>
<sequence>MREIYLFFTALQFFTRVPIPKWVPYKAEYLQDSRKYFPFIGILLGAITCLFFYISKQVFSVEIAILISMLSSIFITGAFHEDGLADTFDAFGGGYTPEKILTIMKDSRIGTYGTVAVILSLALKFFFLKSIYLEGDYQFYCSLILGHSLSRFLASTMVDLLPYVQDLDISKSKPIANTKFAIGQFIPGLIFGLWPLVFFRDQLVFLILFPSIAFALYLGWYFRRKIGGYTGDCLGATQQMTEIVIYASLIVLWKFI</sequence>
<evidence type="ECO:0000256" key="10">
    <source>
        <dbReference type="ARBA" id="ARBA00022692"/>
    </source>
</evidence>
<accession>A0AAX1NBX0</accession>
<name>A0AAX1NBX0_9BACT</name>
<comment type="cofactor">
    <cofactor evidence="1 19">
        <name>Mg(2+)</name>
        <dbReference type="ChEBI" id="CHEBI:18420"/>
    </cofactor>
</comment>
<evidence type="ECO:0000256" key="2">
    <source>
        <dbReference type="ARBA" id="ARBA00004651"/>
    </source>
</evidence>
<evidence type="ECO:0000256" key="1">
    <source>
        <dbReference type="ARBA" id="ARBA00001946"/>
    </source>
</evidence>
<dbReference type="GO" id="GO:0005886">
    <property type="term" value="C:plasma membrane"/>
    <property type="evidence" value="ECO:0007669"/>
    <property type="project" value="UniProtKB-SubCell"/>
</dbReference>
<comment type="function">
    <text evidence="14 19">Joins adenosylcobinamide-GDP and alpha-ribazole to generate adenosylcobalamin (Ado-cobalamin). Also synthesizes adenosylcobalamin 5'-phosphate from adenosylcobinamide-GDP and alpha-ribazole 5'-phosphate.</text>
</comment>
<evidence type="ECO:0000313" key="21">
    <source>
        <dbReference type="Proteomes" id="UP000678679"/>
    </source>
</evidence>
<keyword evidence="7 19" id="KW-1003">Cell membrane</keyword>
<feature type="transmembrane region" description="Helical" evidence="19">
    <location>
        <begin position="61"/>
        <end position="79"/>
    </location>
</feature>
<dbReference type="EC" id="2.7.8.26" evidence="5 19"/>
<comment type="subcellular location">
    <subcellularLocation>
        <location evidence="2 19">Cell membrane</location>
        <topology evidence="2 19">Multi-pass membrane protein</topology>
    </subcellularLocation>
</comment>
<feature type="transmembrane region" description="Helical" evidence="19">
    <location>
        <begin position="180"/>
        <end position="197"/>
    </location>
</feature>
<dbReference type="KEGG" id="fya:KMW28_21455"/>
<dbReference type="Proteomes" id="UP000678679">
    <property type="component" value="Chromosome 2"/>
</dbReference>
<dbReference type="PANTHER" id="PTHR34148">
    <property type="entry name" value="ADENOSYLCOBINAMIDE-GDP RIBAZOLETRANSFERASE"/>
    <property type="match status" value="1"/>
</dbReference>
<keyword evidence="9 19" id="KW-0808">Transferase</keyword>
<keyword evidence="21" id="KW-1185">Reference proteome</keyword>
<evidence type="ECO:0000256" key="3">
    <source>
        <dbReference type="ARBA" id="ARBA00004663"/>
    </source>
</evidence>
<evidence type="ECO:0000256" key="6">
    <source>
        <dbReference type="ARBA" id="ARBA00015850"/>
    </source>
</evidence>
<evidence type="ECO:0000256" key="12">
    <source>
        <dbReference type="ARBA" id="ARBA00022989"/>
    </source>
</evidence>
<organism evidence="20 21">
    <name type="scientific">Flammeovirga yaeyamensis</name>
    <dbReference type="NCBI Taxonomy" id="367791"/>
    <lineage>
        <taxon>Bacteria</taxon>
        <taxon>Pseudomonadati</taxon>
        <taxon>Bacteroidota</taxon>
        <taxon>Cytophagia</taxon>
        <taxon>Cytophagales</taxon>
        <taxon>Flammeovirgaceae</taxon>
        <taxon>Flammeovirga</taxon>
    </lineage>
</organism>
<comment type="catalytic activity">
    <reaction evidence="18 19">
        <text>alpha-ribazole 5'-phosphate + adenosylcob(III)inamide-GDP = adenosylcob(III)alamin 5'-phosphate + GMP + H(+)</text>
        <dbReference type="Rhea" id="RHEA:23560"/>
        <dbReference type="ChEBI" id="CHEBI:15378"/>
        <dbReference type="ChEBI" id="CHEBI:57918"/>
        <dbReference type="ChEBI" id="CHEBI:58115"/>
        <dbReference type="ChEBI" id="CHEBI:60487"/>
        <dbReference type="ChEBI" id="CHEBI:60493"/>
        <dbReference type="EC" id="2.7.8.26"/>
    </reaction>
</comment>
<keyword evidence="13 19" id="KW-0472">Membrane</keyword>
<evidence type="ECO:0000256" key="4">
    <source>
        <dbReference type="ARBA" id="ARBA00010561"/>
    </source>
</evidence>
<dbReference type="GO" id="GO:0009236">
    <property type="term" value="P:cobalamin biosynthetic process"/>
    <property type="evidence" value="ECO:0007669"/>
    <property type="project" value="UniProtKB-UniRule"/>
</dbReference>
<dbReference type="AlphaFoldDB" id="A0AAX1NBX0"/>
<evidence type="ECO:0000256" key="5">
    <source>
        <dbReference type="ARBA" id="ARBA00013200"/>
    </source>
</evidence>
<dbReference type="Pfam" id="PF02654">
    <property type="entry name" value="CobS"/>
    <property type="match status" value="1"/>
</dbReference>
<evidence type="ECO:0000256" key="8">
    <source>
        <dbReference type="ARBA" id="ARBA00022573"/>
    </source>
</evidence>
<dbReference type="PANTHER" id="PTHR34148:SF1">
    <property type="entry name" value="ADENOSYLCOBINAMIDE-GDP RIBAZOLETRANSFERASE"/>
    <property type="match status" value="1"/>
</dbReference>
<keyword evidence="12 19" id="KW-1133">Transmembrane helix</keyword>
<keyword evidence="11 19" id="KW-0460">Magnesium</keyword>
<evidence type="ECO:0000256" key="9">
    <source>
        <dbReference type="ARBA" id="ARBA00022679"/>
    </source>
</evidence>
<dbReference type="EMBL" id="CP076133">
    <property type="protein sequence ID" value="QWG04992.1"/>
    <property type="molecule type" value="Genomic_DNA"/>
</dbReference>
<feature type="transmembrane region" description="Helical" evidence="19">
    <location>
        <begin position="203"/>
        <end position="222"/>
    </location>
</feature>
<comment type="catalytic activity">
    <reaction evidence="17 19">
        <text>alpha-ribazole + adenosylcob(III)inamide-GDP = adenosylcob(III)alamin + GMP + H(+)</text>
        <dbReference type="Rhea" id="RHEA:16049"/>
        <dbReference type="ChEBI" id="CHEBI:10329"/>
        <dbReference type="ChEBI" id="CHEBI:15378"/>
        <dbReference type="ChEBI" id="CHEBI:18408"/>
        <dbReference type="ChEBI" id="CHEBI:58115"/>
        <dbReference type="ChEBI" id="CHEBI:60487"/>
        <dbReference type="EC" id="2.7.8.26"/>
    </reaction>
</comment>
<dbReference type="InterPro" id="IPR003805">
    <property type="entry name" value="CobS"/>
</dbReference>
<evidence type="ECO:0000256" key="19">
    <source>
        <dbReference type="HAMAP-Rule" id="MF_00719"/>
    </source>
</evidence>
<evidence type="ECO:0000256" key="15">
    <source>
        <dbReference type="ARBA" id="ARBA00032605"/>
    </source>
</evidence>
<evidence type="ECO:0000256" key="13">
    <source>
        <dbReference type="ARBA" id="ARBA00023136"/>
    </source>
</evidence>
<feature type="transmembrane region" description="Helical" evidence="19">
    <location>
        <begin position="109"/>
        <end position="128"/>
    </location>
</feature>
<gene>
    <name evidence="19" type="primary">cobS</name>
    <name evidence="20" type="ORF">KMW28_21455</name>
</gene>
<keyword evidence="8 19" id="KW-0169">Cobalamin biosynthesis</keyword>
<evidence type="ECO:0000256" key="14">
    <source>
        <dbReference type="ARBA" id="ARBA00025228"/>
    </source>
</evidence>
<evidence type="ECO:0000313" key="20">
    <source>
        <dbReference type="EMBL" id="QWG04992.1"/>
    </source>
</evidence>
<protein>
    <recommendedName>
        <fullName evidence="6 19">Adenosylcobinamide-GDP ribazoletransferase</fullName>
        <ecNumber evidence="5 19">2.7.8.26</ecNumber>
    </recommendedName>
    <alternativeName>
        <fullName evidence="16 19">Cobalamin synthase</fullName>
    </alternativeName>
    <alternativeName>
        <fullName evidence="15 19">Cobalamin-5'-phosphate synthase</fullName>
    </alternativeName>
</protein>
<dbReference type="GO" id="GO:0051073">
    <property type="term" value="F:adenosylcobinamide-GDP ribazoletransferase activity"/>
    <property type="evidence" value="ECO:0007669"/>
    <property type="project" value="UniProtKB-UniRule"/>
</dbReference>
<dbReference type="HAMAP" id="MF_00719">
    <property type="entry name" value="CobS"/>
    <property type="match status" value="1"/>
</dbReference>
<feature type="transmembrane region" description="Helical" evidence="19">
    <location>
        <begin position="36"/>
        <end position="54"/>
    </location>
</feature>
<evidence type="ECO:0000256" key="11">
    <source>
        <dbReference type="ARBA" id="ARBA00022842"/>
    </source>
</evidence>
<dbReference type="GO" id="GO:0008818">
    <property type="term" value="F:cobalamin 5'-phosphate synthase activity"/>
    <property type="evidence" value="ECO:0007669"/>
    <property type="project" value="UniProtKB-UniRule"/>
</dbReference>
<proteinExistence type="inferred from homology"/>
<reference evidence="20 21" key="1">
    <citation type="submission" date="2021-05" db="EMBL/GenBank/DDBJ databases">
        <title>Comparative genomic studies on the polysaccharide-degrading batcterial strains of the Flammeovirga genus.</title>
        <authorList>
            <person name="Zewei F."/>
            <person name="Zheng Z."/>
            <person name="Yu L."/>
            <person name="Ruyue G."/>
            <person name="Yanhong M."/>
            <person name="Yuanyuan C."/>
            <person name="Jingyan G."/>
            <person name="Wenjun H."/>
        </authorList>
    </citation>
    <scope>NUCLEOTIDE SEQUENCE [LARGE SCALE GENOMIC DNA]</scope>
    <source>
        <strain evidence="20 21">NBRC:100898</strain>
    </source>
</reference>